<dbReference type="AlphaFoldDB" id="A0A392V6K0"/>
<keyword evidence="1" id="KW-0472">Membrane</keyword>
<sequence length="63" mass="7126">PRTPVASTAAVPTLDSKDLRLYFLISSRFYFILTTIPPWSTSVLNRNTLPTIHDTELYGLSTR</sequence>
<dbReference type="EMBL" id="LXQA011046989">
    <property type="protein sequence ID" value="MCI82581.1"/>
    <property type="molecule type" value="Genomic_DNA"/>
</dbReference>
<keyword evidence="1" id="KW-1133">Transmembrane helix</keyword>
<comment type="caution">
    <text evidence="2">The sequence shown here is derived from an EMBL/GenBank/DDBJ whole genome shotgun (WGS) entry which is preliminary data.</text>
</comment>
<organism evidence="2 3">
    <name type="scientific">Trifolium medium</name>
    <dbReference type="NCBI Taxonomy" id="97028"/>
    <lineage>
        <taxon>Eukaryota</taxon>
        <taxon>Viridiplantae</taxon>
        <taxon>Streptophyta</taxon>
        <taxon>Embryophyta</taxon>
        <taxon>Tracheophyta</taxon>
        <taxon>Spermatophyta</taxon>
        <taxon>Magnoliopsida</taxon>
        <taxon>eudicotyledons</taxon>
        <taxon>Gunneridae</taxon>
        <taxon>Pentapetalae</taxon>
        <taxon>rosids</taxon>
        <taxon>fabids</taxon>
        <taxon>Fabales</taxon>
        <taxon>Fabaceae</taxon>
        <taxon>Papilionoideae</taxon>
        <taxon>50 kb inversion clade</taxon>
        <taxon>NPAAA clade</taxon>
        <taxon>Hologalegina</taxon>
        <taxon>IRL clade</taxon>
        <taxon>Trifolieae</taxon>
        <taxon>Trifolium</taxon>
    </lineage>
</organism>
<accession>A0A392V6K0</accession>
<feature type="transmembrane region" description="Helical" evidence="1">
    <location>
        <begin position="21"/>
        <end position="40"/>
    </location>
</feature>
<keyword evidence="1" id="KW-0812">Transmembrane</keyword>
<reference evidence="2 3" key="1">
    <citation type="journal article" date="2018" name="Front. Plant Sci.">
        <title>Red Clover (Trifolium pratense) and Zigzag Clover (T. medium) - A Picture of Genomic Similarities and Differences.</title>
        <authorList>
            <person name="Dluhosova J."/>
            <person name="Istvanek J."/>
            <person name="Nedelnik J."/>
            <person name="Repkova J."/>
        </authorList>
    </citation>
    <scope>NUCLEOTIDE SEQUENCE [LARGE SCALE GENOMIC DNA]</scope>
    <source>
        <strain evidence="3">cv. 10/8</strain>
        <tissue evidence="2">Leaf</tissue>
    </source>
</reference>
<keyword evidence="3" id="KW-1185">Reference proteome</keyword>
<protein>
    <submittedName>
        <fullName evidence="2">Uncharacterized protein</fullName>
    </submittedName>
</protein>
<feature type="non-terminal residue" evidence="2">
    <location>
        <position position="1"/>
    </location>
</feature>
<name>A0A392V6K0_9FABA</name>
<evidence type="ECO:0000256" key="1">
    <source>
        <dbReference type="SAM" id="Phobius"/>
    </source>
</evidence>
<dbReference type="Proteomes" id="UP000265520">
    <property type="component" value="Unassembled WGS sequence"/>
</dbReference>
<evidence type="ECO:0000313" key="2">
    <source>
        <dbReference type="EMBL" id="MCI82581.1"/>
    </source>
</evidence>
<proteinExistence type="predicted"/>
<evidence type="ECO:0000313" key="3">
    <source>
        <dbReference type="Proteomes" id="UP000265520"/>
    </source>
</evidence>